<dbReference type="NCBIfam" id="TIGR01727">
    <property type="entry name" value="oligo_HPY"/>
    <property type="match status" value="1"/>
</dbReference>
<sequence length="340" mass="35575">MTRPAALLELENLRVTLPVEGGHRPVLHHVGLSVPAGTAVGLVGESGSGKSMTARSVLRLLPHGARTSGDIRFEGASVPAMTAARLRTLRTRDVAMIFQDPRAHINPVRSVGDFLTEGLITTRGVRPGAAEATVTALLRDVGVADASRRLRQYPSELSGGLLQRVMIAAALAAGPKLLLADEPTTALDVTTQAEVMAIIDEARVERGLAMLFITHDLALAAAVCDRVAVMYAGTVVEDLPAGQLYDDAHHPYTRALLASRPEPGAGTRPLRAIAGRPLSAFEAGPGCSFAPRCPSAAEVCAVERPEPRPTGDGRTACHFPLSDPAPAPTVSTSDRSSAHG</sequence>
<evidence type="ECO:0000256" key="3">
    <source>
        <dbReference type="ARBA" id="ARBA00022448"/>
    </source>
</evidence>
<evidence type="ECO:0000313" key="10">
    <source>
        <dbReference type="EMBL" id="WTP47325.1"/>
    </source>
</evidence>
<dbReference type="InterPro" id="IPR050388">
    <property type="entry name" value="ABC_Ni/Peptide_Import"/>
</dbReference>
<feature type="region of interest" description="Disordered" evidence="8">
    <location>
        <begin position="304"/>
        <end position="340"/>
    </location>
</feature>
<keyword evidence="3" id="KW-0813">Transport</keyword>
<proteinExistence type="inferred from homology"/>
<dbReference type="InterPro" id="IPR013563">
    <property type="entry name" value="Oligopep_ABC_C"/>
</dbReference>
<evidence type="ECO:0000256" key="5">
    <source>
        <dbReference type="ARBA" id="ARBA00022741"/>
    </source>
</evidence>
<feature type="compositionally biased region" description="Polar residues" evidence="8">
    <location>
        <begin position="329"/>
        <end position="340"/>
    </location>
</feature>
<organism evidence="10 11">
    <name type="scientific">Streptomyces tauricus</name>
    <dbReference type="NCBI Taxonomy" id="68274"/>
    <lineage>
        <taxon>Bacteria</taxon>
        <taxon>Bacillati</taxon>
        <taxon>Actinomycetota</taxon>
        <taxon>Actinomycetes</taxon>
        <taxon>Kitasatosporales</taxon>
        <taxon>Streptomycetaceae</taxon>
        <taxon>Streptomyces</taxon>
        <taxon>Streptomyces aurantiacus group</taxon>
    </lineage>
</organism>
<feature type="domain" description="ABC transporter" evidence="9">
    <location>
        <begin position="8"/>
        <end position="257"/>
    </location>
</feature>
<evidence type="ECO:0000256" key="4">
    <source>
        <dbReference type="ARBA" id="ARBA00022475"/>
    </source>
</evidence>
<dbReference type="InterPro" id="IPR003593">
    <property type="entry name" value="AAA+_ATPase"/>
</dbReference>
<evidence type="ECO:0000256" key="1">
    <source>
        <dbReference type="ARBA" id="ARBA00004202"/>
    </source>
</evidence>
<keyword evidence="4" id="KW-1003">Cell membrane</keyword>
<dbReference type="InterPro" id="IPR027417">
    <property type="entry name" value="P-loop_NTPase"/>
</dbReference>
<dbReference type="Pfam" id="PF00005">
    <property type="entry name" value="ABC_tran"/>
    <property type="match status" value="1"/>
</dbReference>
<dbReference type="SMART" id="SM00382">
    <property type="entry name" value="AAA"/>
    <property type="match status" value="1"/>
</dbReference>
<evidence type="ECO:0000256" key="6">
    <source>
        <dbReference type="ARBA" id="ARBA00022840"/>
    </source>
</evidence>
<dbReference type="PROSITE" id="PS50893">
    <property type="entry name" value="ABC_TRANSPORTER_2"/>
    <property type="match status" value="1"/>
</dbReference>
<keyword evidence="7" id="KW-0472">Membrane</keyword>
<evidence type="ECO:0000256" key="2">
    <source>
        <dbReference type="ARBA" id="ARBA00005417"/>
    </source>
</evidence>
<keyword evidence="5" id="KW-0547">Nucleotide-binding</keyword>
<comment type="subcellular location">
    <subcellularLocation>
        <location evidence="1">Cell membrane</location>
        <topology evidence="1">Peripheral membrane protein</topology>
    </subcellularLocation>
</comment>
<comment type="similarity">
    <text evidence="2">Belongs to the ABC transporter superfamily.</text>
</comment>
<gene>
    <name evidence="10" type="ORF">OG288_02720</name>
</gene>
<dbReference type="InterPro" id="IPR003439">
    <property type="entry name" value="ABC_transporter-like_ATP-bd"/>
</dbReference>
<evidence type="ECO:0000256" key="8">
    <source>
        <dbReference type="SAM" id="MobiDB-lite"/>
    </source>
</evidence>
<dbReference type="CDD" id="cd03257">
    <property type="entry name" value="ABC_NikE_OppD_transporters"/>
    <property type="match status" value="1"/>
</dbReference>
<dbReference type="RefSeq" id="WP_328936574.1">
    <property type="nucleotide sequence ID" value="NZ_CP108133.1"/>
</dbReference>
<evidence type="ECO:0000259" key="9">
    <source>
        <dbReference type="PROSITE" id="PS50893"/>
    </source>
</evidence>
<protein>
    <submittedName>
        <fullName evidence="10">ABC transporter ATP-binding protein</fullName>
    </submittedName>
</protein>
<name>A0ABZ1JC10_9ACTN</name>
<dbReference type="SUPFAM" id="SSF52540">
    <property type="entry name" value="P-loop containing nucleoside triphosphate hydrolases"/>
    <property type="match status" value="1"/>
</dbReference>
<dbReference type="PANTHER" id="PTHR43297:SF2">
    <property type="entry name" value="DIPEPTIDE TRANSPORT ATP-BINDING PROTEIN DPPD"/>
    <property type="match status" value="1"/>
</dbReference>
<dbReference type="Gene3D" id="3.40.50.300">
    <property type="entry name" value="P-loop containing nucleotide triphosphate hydrolases"/>
    <property type="match status" value="1"/>
</dbReference>
<dbReference type="PANTHER" id="PTHR43297">
    <property type="entry name" value="OLIGOPEPTIDE TRANSPORT ATP-BINDING PROTEIN APPD"/>
    <property type="match status" value="1"/>
</dbReference>
<keyword evidence="11" id="KW-1185">Reference proteome</keyword>
<dbReference type="Pfam" id="PF08352">
    <property type="entry name" value="oligo_HPY"/>
    <property type="match status" value="1"/>
</dbReference>
<dbReference type="GO" id="GO:0005524">
    <property type="term" value="F:ATP binding"/>
    <property type="evidence" value="ECO:0007669"/>
    <property type="project" value="UniProtKB-KW"/>
</dbReference>
<reference evidence="10" key="1">
    <citation type="submission" date="2022-10" db="EMBL/GenBank/DDBJ databases">
        <title>The complete genomes of actinobacterial strains from the NBC collection.</title>
        <authorList>
            <person name="Joergensen T.S."/>
            <person name="Alvarez Arevalo M."/>
            <person name="Sterndorff E.B."/>
            <person name="Faurdal D."/>
            <person name="Vuksanovic O."/>
            <person name="Mourched A.-S."/>
            <person name="Charusanti P."/>
            <person name="Shaw S."/>
            <person name="Blin K."/>
            <person name="Weber T."/>
        </authorList>
    </citation>
    <scope>NUCLEOTIDE SEQUENCE</scope>
    <source>
        <strain evidence="10">NBC_00189</strain>
    </source>
</reference>
<dbReference type="Proteomes" id="UP001432166">
    <property type="component" value="Chromosome"/>
</dbReference>
<dbReference type="EMBL" id="CP108133">
    <property type="protein sequence ID" value="WTP47325.1"/>
    <property type="molecule type" value="Genomic_DNA"/>
</dbReference>
<evidence type="ECO:0000313" key="11">
    <source>
        <dbReference type="Proteomes" id="UP001432166"/>
    </source>
</evidence>
<keyword evidence="6 10" id="KW-0067">ATP-binding</keyword>
<evidence type="ECO:0000256" key="7">
    <source>
        <dbReference type="ARBA" id="ARBA00023136"/>
    </source>
</evidence>
<accession>A0ABZ1JC10</accession>